<evidence type="ECO:0000313" key="2">
    <source>
        <dbReference type="Proteomes" id="UP001430377"/>
    </source>
</evidence>
<name>A0AAW4PWX0_9EURY</name>
<gene>
    <name evidence="1" type="ORF">EGH21_22515</name>
</gene>
<dbReference type="Proteomes" id="UP001430377">
    <property type="component" value="Unassembled WGS sequence"/>
</dbReference>
<evidence type="ECO:0000313" key="1">
    <source>
        <dbReference type="EMBL" id="MBX0325795.1"/>
    </source>
</evidence>
<accession>A0AAW4PWX0</accession>
<organism evidence="1 2">
    <name type="scientific">Haloarcula rubra</name>
    <dbReference type="NCBI Taxonomy" id="2487747"/>
    <lineage>
        <taxon>Archaea</taxon>
        <taxon>Methanobacteriati</taxon>
        <taxon>Methanobacteriota</taxon>
        <taxon>Stenosarchaea group</taxon>
        <taxon>Halobacteria</taxon>
        <taxon>Halobacteriales</taxon>
        <taxon>Haloarculaceae</taxon>
        <taxon>Haloarcula</taxon>
    </lineage>
</organism>
<dbReference type="EMBL" id="RKLR01000019">
    <property type="protein sequence ID" value="MBX0325795.1"/>
    <property type="molecule type" value="Genomic_DNA"/>
</dbReference>
<dbReference type="RefSeq" id="WP_220620654.1">
    <property type="nucleotide sequence ID" value="NZ_RKLR01000019.1"/>
</dbReference>
<protein>
    <submittedName>
        <fullName evidence="1">Uncharacterized protein</fullName>
    </submittedName>
</protein>
<reference evidence="1 2" key="1">
    <citation type="submission" date="2021-06" db="EMBL/GenBank/DDBJ databases">
        <title>Halomicroarcula sp. a new haloarchaeum isolated from saline soil.</title>
        <authorList>
            <person name="Duran-Viseras A."/>
            <person name="Sanchez-Porro C."/>
            <person name="Ventosa A."/>
        </authorList>
    </citation>
    <scope>NUCLEOTIDE SEQUENCE [LARGE SCALE GENOMIC DNA]</scope>
    <source>
        <strain evidence="1 2">F13</strain>
    </source>
</reference>
<sequence>MDLRARKADGWTTVAFDDVEKIEVVTGKTDDHLTLTLIGHREDAPNVLETGILDVDREDESLLANDIPRTDDGTSWVIDRLRS</sequence>
<dbReference type="AlphaFoldDB" id="A0AAW4PWX0"/>
<comment type="caution">
    <text evidence="1">The sequence shown here is derived from an EMBL/GenBank/DDBJ whole genome shotgun (WGS) entry which is preliminary data.</text>
</comment>
<keyword evidence="2" id="KW-1185">Reference proteome</keyword>
<proteinExistence type="predicted"/>